<feature type="non-terminal residue" evidence="2">
    <location>
        <position position="1"/>
    </location>
</feature>
<accession>A0A554LD06</accession>
<dbReference type="GO" id="GO:0006313">
    <property type="term" value="P:DNA transposition"/>
    <property type="evidence" value="ECO:0007669"/>
    <property type="project" value="InterPro"/>
</dbReference>
<dbReference type="PANTHER" id="PTHR34322">
    <property type="entry name" value="TRANSPOSASE, Y1_TNP DOMAIN-CONTAINING"/>
    <property type="match status" value="1"/>
</dbReference>
<dbReference type="SUPFAM" id="SSF143422">
    <property type="entry name" value="Transposase IS200-like"/>
    <property type="match status" value="1"/>
</dbReference>
<dbReference type="Pfam" id="PF01797">
    <property type="entry name" value="Y1_Tnp"/>
    <property type="match status" value="1"/>
</dbReference>
<proteinExistence type="predicted"/>
<feature type="domain" description="Transposase IS200-like" evidence="1">
    <location>
        <begin position="34"/>
        <end position="173"/>
    </location>
</feature>
<evidence type="ECO:0000313" key="2">
    <source>
        <dbReference type="EMBL" id="TSC90772.1"/>
    </source>
</evidence>
<organism evidence="2 3">
    <name type="scientific">Candidatus Berkelbacteria bacterium Licking1014_96</name>
    <dbReference type="NCBI Taxonomy" id="2017149"/>
    <lineage>
        <taxon>Bacteria</taxon>
        <taxon>Candidatus Berkelbacteria</taxon>
    </lineage>
</organism>
<protein>
    <recommendedName>
        <fullName evidence="1">Transposase IS200-like domain-containing protein</fullName>
    </recommendedName>
</protein>
<gene>
    <name evidence="2" type="ORF">CEN92_385</name>
</gene>
<reference evidence="2 3" key="1">
    <citation type="submission" date="2017-07" db="EMBL/GenBank/DDBJ databases">
        <title>Mechanisms for carbon and nitrogen cycling indicate functional differentiation within the Candidate Phyla Radiation.</title>
        <authorList>
            <person name="Danczak R.E."/>
            <person name="Johnston M.D."/>
            <person name="Kenah C."/>
            <person name="Slattery M."/>
            <person name="Wrighton K.C."/>
            <person name="Wilkins M.J."/>
        </authorList>
    </citation>
    <scope>NUCLEOTIDE SEQUENCE [LARGE SCALE GENOMIC DNA]</scope>
    <source>
        <strain evidence="2">Licking1014_96</strain>
    </source>
</reference>
<dbReference type="Proteomes" id="UP000318296">
    <property type="component" value="Unassembled WGS sequence"/>
</dbReference>
<comment type="caution">
    <text evidence="2">The sequence shown here is derived from an EMBL/GenBank/DDBJ whole genome shotgun (WGS) entry which is preliminary data.</text>
</comment>
<dbReference type="Gene3D" id="3.30.70.1290">
    <property type="entry name" value="Transposase IS200-like"/>
    <property type="match status" value="1"/>
</dbReference>
<evidence type="ECO:0000313" key="3">
    <source>
        <dbReference type="Proteomes" id="UP000318296"/>
    </source>
</evidence>
<dbReference type="InterPro" id="IPR002686">
    <property type="entry name" value="Transposase_17"/>
</dbReference>
<dbReference type="PANTHER" id="PTHR34322:SF2">
    <property type="entry name" value="TRANSPOSASE IS200-LIKE DOMAIN-CONTAINING PROTEIN"/>
    <property type="match status" value="1"/>
</dbReference>
<dbReference type="EMBL" id="VMGH01000059">
    <property type="protein sequence ID" value="TSC90772.1"/>
    <property type="molecule type" value="Genomic_DNA"/>
</dbReference>
<dbReference type="AlphaFoldDB" id="A0A554LD06"/>
<dbReference type="GO" id="GO:0004803">
    <property type="term" value="F:transposase activity"/>
    <property type="evidence" value="ECO:0007669"/>
    <property type="project" value="InterPro"/>
</dbReference>
<name>A0A554LD06_9BACT</name>
<evidence type="ECO:0000259" key="1">
    <source>
        <dbReference type="SMART" id="SM01321"/>
    </source>
</evidence>
<dbReference type="SMART" id="SM01321">
    <property type="entry name" value="Y1_Tnp"/>
    <property type="match status" value="1"/>
</dbReference>
<dbReference type="InterPro" id="IPR036515">
    <property type="entry name" value="Transposase_17_sf"/>
</dbReference>
<dbReference type="GO" id="GO:0003677">
    <property type="term" value="F:DNA binding"/>
    <property type="evidence" value="ECO:0007669"/>
    <property type="project" value="InterPro"/>
</dbReference>
<sequence>QQLPTCGFTPTGWKLRGGYKIWYNRNMSITRYFENKKIYHIYNRGVAKQNIFRDINDYQRLLDNFGYYLDGITKKKISEVPKKSLRKILKTKPKKPLVDNISFCLMPNHFHLMAKQLQEGGIPQFIRDALNSYSRYFNTKYERVGPIFQGRFKAVEVKDDDQLIHLSRYIHLNPFTAGIADAPENYIWSSFKLFIENQKTRISNPKLILEIIGSPKKYREFVQNYAEYTKHLLEIDNLLLE</sequence>